<feature type="compositionally biased region" description="Low complexity" evidence="1">
    <location>
        <begin position="40"/>
        <end position="60"/>
    </location>
</feature>
<dbReference type="SUPFAM" id="SSF56601">
    <property type="entry name" value="beta-lactamase/transpeptidase-like"/>
    <property type="match status" value="1"/>
</dbReference>
<dbReference type="PANTHER" id="PTHR46825">
    <property type="entry name" value="D-ALANYL-D-ALANINE-CARBOXYPEPTIDASE/ENDOPEPTIDASE AMPH"/>
    <property type="match status" value="1"/>
</dbReference>
<feature type="signal peptide" evidence="2">
    <location>
        <begin position="1"/>
        <end position="34"/>
    </location>
</feature>
<dbReference type="PROSITE" id="PS51272">
    <property type="entry name" value="SLH"/>
    <property type="match status" value="1"/>
</dbReference>
<accession>A0ABS8YAV2</accession>
<dbReference type="GO" id="GO:0016787">
    <property type="term" value="F:hydrolase activity"/>
    <property type="evidence" value="ECO:0007669"/>
    <property type="project" value="UniProtKB-KW"/>
</dbReference>
<dbReference type="PANTHER" id="PTHR46825:SF9">
    <property type="entry name" value="BETA-LACTAMASE-RELATED DOMAIN-CONTAINING PROTEIN"/>
    <property type="match status" value="1"/>
</dbReference>
<gene>
    <name evidence="4" type="ORF">LQV63_07140</name>
</gene>
<comment type="caution">
    <text evidence="4">The sequence shown here is derived from an EMBL/GenBank/DDBJ whole genome shotgun (WGS) entry which is preliminary data.</text>
</comment>
<dbReference type="InterPro" id="IPR050491">
    <property type="entry name" value="AmpC-like"/>
</dbReference>
<feature type="domain" description="SLH" evidence="3">
    <location>
        <begin position="563"/>
        <end position="626"/>
    </location>
</feature>
<dbReference type="Gene3D" id="3.40.710.10">
    <property type="entry name" value="DD-peptidase/beta-lactamase superfamily"/>
    <property type="match status" value="1"/>
</dbReference>
<organism evidence="4 5">
    <name type="scientific">Paenibacillus profundus</name>
    <dbReference type="NCBI Taxonomy" id="1173085"/>
    <lineage>
        <taxon>Bacteria</taxon>
        <taxon>Bacillati</taxon>
        <taxon>Bacillota</taxon>
        <taxon>Bacilli</taxon>
        <taxon>Bacillales</taxon>
        <taxon>Paenibacillaceae</taxon>
        <taxon>Paenibacillus</taxon>
    </lineage>
</organism>
<evidence type="ECO:0000259" key="3">
    <source>
        <dbReference type="PROSITE" id="PS51272"/>
    </source>
</evidence>
<dbReference type="InterPro" id="IPR001119">
    <property type="entry name" value="SLH_dom"/>
</dbReference>
<dbReference type="Proteomes" id="UP001199916">
    <property type="component" value="Unassembled WGS sequence"/>
</dbReference>
<dbReference type="RefSeq" id="WP_233696162.1">
    <property type="nucleotide sequence ID" value="NZ_JAJNBZ010000003.1"/>
</dbReference>
<reference evidence="4 5" key="1">
    <citation type="submission" date="2021-11" db="EMBL/GenBank/DDBJ databases">
        <title>Draft genome sequence of Paenibacillus profundus YoMME, a new Gram-positive bacteria with exoelectrogenic properties.</title>
        <authorList>
            <person name="Hubenova Y."/>
            <person name="Hubenova E."/>
            <person name="Manasiev Y."/>
            <person name="Peykov S."/>
            <person name="Mitov M."/>
        </authorList>
    </citation>
    <scope>NUCLEOTIDE SEQUENCE [LARGE SCALE GENOMIC DNA]</scope>
    <source>
        <strain evidence="4 5">YoMME</strain>
    </source>
</reference>
<keyword evidence="5" id="KW-1185">Reference proteome</keyword>
<evidence type="ECO:0000256" key="1">
    <source>
        <dbReference type="SAM" id="MobiDB-lite"/>
    </source>
</evidence>
<dbReference type="InterPro" id="IPR001466">
    <property type="entry name" value="Beta-lactam-related"/>
</dbReference>
<feature type="region of interest" description="Disordered" evidence="1">
    <location>
        <begin position="40"/>
        <end position="64"/>
    </location>
</feature>
<feature type="chain" id="PRO_5045286497" evidence="2">
    <location>
        <begin position="35"/>
        <end position="687"/>
    </location>
</feature>
<dbReference type="EMBL" id="JAJNBZ010000003">
    <property type="protein sequence ID" value="MCE5169083.1"/>
    <property type="molecule type" value="Genomic_DNA"/>
</dbReference>
<dbReference type="Pfam" id="PF00395">
    <property type="entry name" value="SLH"/>
    <property type="match status" value="2"/>
</dbReference>
<sequence length="687" mass="75532">MKTRQRYTRQSGKRGLLCTLALTMALSLCGPVYAAEGPGAAKPASSSTAAPTVQTPSATAGPTDSKEVEAFADKLFTSPQLKNVPGAVFVVVKDGKVILSKGYGYSDVAAKKPMDPENTVMRVASVTKPFTSAALLQLAEQGKIDLKKDVEAYMGGIKIPRKIDGPLTAEHLMTYTSGFDFSDTPSNTNINNTSDFLRQFMPTVVRKPGETYMYDNFGFMLQGYIVEQVAGMPFNQYAKQHVLDPLAMNHSSFVMTPETKASLAVSYEPTGKILPYYELMPADSPDGSLLSTGGDMAKFMIAMINEGTYNDKRILKPETVRNMLEVKVSSHSKLPNASYGFETSYREAFNGQNVIGKGGDLPGFSSWMWLLPEHKTGAFVIFNRNDGMTGNFRTYIFKSFMDHYYPDNRPEPVILKPTQKELKPFEGSYRDLRTGFYVLRVEAQANGTLELVDPFSGRQRLRQVDPLLFINDQGKQIGFKRNADGSIAYLDKGDVAWSEKLPATEIAFKDIGSEHPYRSYVRDLVMRGGIAAEAGARFWPRKTITRAEFVSMIMASMHLKRSANPPAFSDTIGHAAAQDIQTAVDWGVLTAAADKRFEPDRPITRQEAAALIWRIASLLGVPKQDAKVSGDTGSWALPAVKYIVAGKKHGPEVTPKPDGSVDYNSTHAMLRQEAAALISTFLARPMQ</sequence>
<dbReference type="InterPro" id="IPR012338">
    <property type="entry name" value="Beta-lactam/transpept-like"/>
</dbReference>
<keyword evidence="4" id="KW-0378">Hydrolase</keyword>
<keyword evidence="2" id="KW-0732">Signal</keyword>
<protein>
    <submittedName>
        <fullName evidence="4">Serine hydrolase</fullName>
    </submittedName>
</protein>
<evidence type="ECO:0000256" key="2">
    <source>
        <dbReference type="SAM" id="SignalP"/>
    </source>
</evidence>
<proteinExistence type="predicted"/>
<evidence type="ECO:0000313" key="5">
    <source>
        <dbReference type="Proteomes" id="UP001199916"/>
    </source>
</evidence>
<evidence type="ECO:0000313" key="4">
    <source>
        <dbReference type="EMBL" id="MCE5169083.1"/>
    </source>
</evidence>
<name>A0ABS8YAV2_9BACL</name>
<dbReference type="Pfam" id="PF00144">
    <property type="entry name" value="Beta-lactamase"/>
    <property type="match status" value="1"/>
</dbReference>